<gene>
    <name evidence="7" type="ORF">CONPUDRAFT_165758</name>
</gene>
<dbReference type="RefSeq" id="XP_007769179.1">
    <property type="nucleotide sequence ID" value="XM_007770989.1"/>
</dbReference>
<keyword evidence="4 7" id="KW-0378">Hydrolase</keyword>
<keyword evidence="5" id="KW-0862">Zinc</keyword>
<name>A0A5M3MLQ2_CONPW</name>
<comment type="similarity">
    <text evidence="2">Belongs to the metallo-beta-lactamase superfamily.</text>
</comment>
<dbReference type="PANTHER" id="PTHR42978:SF2">
    <property type="entry name" value="102 KBASES UNSTABLE REGION: FROM 1 TO 119443"/>
    <property type="match status" value="1"/>
</dbReference>
<dbReference type="OMA" id="GDACHDQ"/>
<evidence type="ECO:0000313" key="8">
    <source>
        <dbReference type="Proteomes" id="UP000053558"/>
    </source>
</evidence>
<evidence type="ECO:0000256" key="3">
    <source>
        <dbReference type="ARBA" id="ARBA00022723"/>
    </source>
</evidence>
<evidence type="ECO:0000256" key="4">
    <source>
        <dbReference type="ARBA" id="ARBA00022801"/>
    </source>
</evidence>
<dbReference type="CDD" id="cd07730">
    <property type="entry name" value="metallo-hydrolase-like_MBL-fold"/>
    <property type="match status" value="1"/>
</dbReference>
<dbReference type="SUPFAM" id="SSF56281">
    <property type="entry name" value="Metallo-hydrolase/oxidoreductase"/>
    <property type="match status" value="1"/>
</dbReference>
<dbReference type="InterPro" id="IPR051013">
    <property type="entry name" value="MBL_superfamily_lactonases"/>
</dbReference>
<proteinExistence type="inferred from homology"/>
<evidence type="ECO:0000256" key="2">
    <source>
        <dbReference type="ARBA" id="ARBA00007749"/>
    </source>
</evidence>
<evidence type="ECO:0000313" key="7">
    <source>
        <dbReference type="EMBL" id="EIW80162.1"/>
    </source>
</evidence>
<feature type="domain" description="Metallo-beta-lactamase" evidence="6">
    <location>
        <begin position="52"/>
        <end position="294"/>
    </location>
</feature>
<dbReference type="PANTHER" id="PTHR42978">
    <property type="entry name" value="QUORUM-QUENCHING LACTONASE YTNP-RELATED-RELATED"/>
    <property type="match status" value="1"/>
</dbReference>
<dbReference type="Proteomes" id="UP000053558">
    <property type="component" value="Unassembled WGS sequence"/>
</dbReference>
<sequence length="311" mass="34180">MPSSENHIALPPHVANQAYMDVSALDGGRLSCPAWTIIGDVPKTSNERFNIPLLGFHLRHSVSGKRVVYDLGMPRLEDLPKLPEFEAFAKGLLGNKSEGNLLKLISYEGHGCVEDSLRKGWVQPEEVDVVVISHLHWDHVGDARPFTKAEFVLGAEAKGIMTGEDPHTQSPVVVPTSAPTERTRFIVNWETSIGGLKAHDFFGDGSMYVLDIPGHLKGNVAILVRTSSDGSWILLIGDAVHHMSILHGERGFAHHDDGHGNIFCIHVDPDMARETIRKLKVLADAPRVQVQIAHEDVDKEVHLPGKFEPLA</sequence>
<dbReference type="AlphaFoldDB" id="A0A5M3MLQ2"/>
<dbReference type="GeneID" id="19205385"/>
<dbReference type="InterPro" id="IPR036866">
    <property type="entry name" value="RibonucZ/Hydroxyglut_hydro"/>
</dbReference>
<dbReference type="Pfam" id="PF00753">
    <property type="entry name" value="Lactamase_B"/>
    <property type="match status" value="1"/>
</dbReference>
<reference evidence="8" key="1">
    <citation type="journal article" date="2012" name="Science">
        <title>The Paleozoic origin of enzymatic lignin decomposition reconstructed from 31 fungal genomes.</title>
        <authorList>
            <person name="Floudas D."/>
            <person name="Binder M."/>
            <person name="Riley R."/>
            <person name="Barry K."/>
            <person name="Blanchette R.A."/>
            <person name="Henrissat B."/>
            <person name="Martinez A.T."/>
            <person name="Otillar R."/>
            <person name="Spatafora J.W."/>
            <person name="Yadav J.S."/>
            <person name="Aerts A."/>
            <person name="Benoit I."/>
            <person name="Boyd A."/>
            <person name="Carlson A."/>
            <person name="Copeland A."/>
            <person name="Coutinho P.M."/>
            <person name="de Vries R.P."/>
            <person name="Ferreira P."/>
            <person name="Findley K."/>
            <person name="Foster B."/>
            <person name="Gaskell J."/>
            <person name="Glotzer D."/>
            <person name="Gorecki P."/>
            <person name="Heitman J."/>
            <person name="Hesse C."/>
            <person name="Hori C."/>
            <person name="Igarashi K."/>
            <person name="Jurgens J.A."/>
            <person name="Kallen N."/>
            <person name="Kersten P."/>
            <person name="Kohler A."/>
            <person name="Kuees U."/>
            <person name="Kumar T.K.A."/>
            <person name="Kuo A."/>
            <person name="LaButti K."/>
            <person name="Larrondo L.F."/>
            <person name="Lindquist E."/>
            <person name="Ling A."/>
            <person name="Lombard V."/>
            <person name="Lucas S."/>
            <person name="Lundell T."/>
            <person name="Martin R."/>
            <person name="McLaughlin D.J."/>
            <person name="Morgenstern I."/>
            <person name="Morin E."/>
            <person name="Murat C."/>
            <person name="Nagy L.G."/>
            <person name="Nolan M."/>
            <person name="Ohm R.A."/>
            <person name="Patyshakuliyeva A."/>
            <person name="Rokas A."/>
            <person name="Ruiz-Duenas F.J."/>
            <person name="Sabat G."/>
            <person name="Salamov A."/>
            <person name="Samejima M."/>
            <person name="Schmutz J."/>
            <person name="Slot J.C."/>
            <person name="St John F."/>
            <person name="Stenlid J."/>
            <person name="Sun H."/>
            <person name="Sun S."/>
            <person name="Syed K."/>
            <person name="Tsang A."/>
            <person name="Wiebenga A."/>
            <person name="Young D."/>
            <person name="Pisabarro A."/>
            <person name="Eastwood D.C."/>
            <person name="Martin F."/>
            <person name="Cullen D."/>
            <person name="Grigoriev I.V."/>
            <person name="Hibbett D.S."/>
        </authorList>
    </citation>
    <scope>NUCLEOTIDE SEQUENCE [LARGE SCALE GENOMIC DNA]</scope>
    <source>
        <strain evidence="8">RWD-64-598 SS2</strain>
    </source>
</reference>
<evidence type="ECO:0000256" key="1">
    <source>
        <dbReference type="ARBA" id="ARBA00001947"/>
    </source>
</evidence>
<organism evidence="7 8">
    <name type="scientific">Coniophora puteana (strain RWD-64-598)</name>
    <name type="common">Brown rot fungus</name>
    <dbReference type="NCBI Taxonomy" id="741705"/>
    <lineage>
        <taxon>Eukaryota</taxon>
        <taxon>Fungi</taxon>
        <taxon>Dikarya</taxon>
        <taxon>Basidiomycota</taxon>
        <taxon>Agaricomycotina</taxon>
        <taxon>Agaricomycetes</taxon>
        <taxon>Agaricomycetidae</taxon>
        <taxon>Boletales</taxon>
        <taxon>Coniophorineae</taxon>
        <taxon>Coniophoraceae</taxon>
        <taxon>Coniophora</taxon>
    </lineage>
</organism>
<dbReference type="Gene3D" id="3.60.15.10">
    <property type="entry name" value="Ribonuclease Z/Hydroxyacylglutathione hydrolase-like"/>
    <property type="match status" value="1"/>
</dbReference>
<keyword evidence="8" id="KW-1185">Reference proteome</keyword>
<dbReference type="GO" id="GO:0046872">
    <property type="term" value="F:metal ion binding"/>
    <property type="evidence" value="ECO:0007669"/>
    <property type="project" value="UniProtKB-KW"/>
</dbReference>
<keyword evidence="3" id="KW-0479">Metal-binding</keyword>
<dbReference type="EMBL" id="JH711579">
    <property type="protein sequence ID" value="EIW80162.1"/>
    <property type="molecule type" value="Genomic_DNA"/>
</dbReference>
<dbReference type="KEGG" id="cput:CONPUDRAFT_165758"/>
<dbReference type="InterPro" id="IPR001279">
    <property type="entry name" value="Metallo-B-lactamas"/>
</dbReference>
<dbReference type="GO" id="GO:0016787">
    <property type="term" value="F:hydrolase activity"/>
    <property type="evidence" value="ECO:0007669"/>
    <property type="project" value="UniProtKB-KW"/>
</dbReference>
<dbReference type="SMART" id="SM00849">
    <property type="entry name" value="Lactamase_B"/>
    <property type="match status" value="1"/>
</dbReference>
<dbReference type="OrthoDB" id="10250730at2759"/>
<comment type="cofactor">
    <cofactor evidence="1">
        <name>Zn(2+)</name>
        <dbReference type="ChEBI" id="CHEBI:29105"/>
    </cofactor>
</comment>
<evidence type="ECO:0000256" key="5">
    <source>
        <dbReference type="ARBA" id="ARBA00022833"/>
    </source>
</evidence>
<protein>
    <submittedName>
        <fullName evidence="7">Metallo-hydrolase oxidoreductase</fullName>
    </submittedName>
</protein>
<accession>A0A5M3MLQ2</accession>
<evidence type="ECO:0000259" key="6">
    <source>
        <dbReference type="SMART" id="SM00849"/>
    </source>
</evidence>
<comment type="caution">
    <text evidence="7">The sequence shown here is derived from an EMBL/GenBank/DDBJ whole genome shotgun (WGS) entry which is preliminary data.</text>
</comment>